<sequence>MCPFDTSPISNGGGGNNASLGNAVDNINLVPPLWGLTYSPYNTDGTCSDFNTVADQLLKIATVASNVRLYSTDCSQLSNVLEAVAKNNIALGIYVGIWVSSGASRMQLDLDQFVVAAKHYDSSLIKGVSVGNEDIFKGMSESTLIGYINQVRARLQAEGMGHIPVYTTETDAHFSRALVAVSDIIEVNLQVIFDSSFASIDASAQSAIQRANNIKNNIAGKKPVRIGECGWSSAGNTGPCPLSLANEVEFARKFKCKAEAAGYEYFYFEAKNAMWKQGAPVSEQNFGIFDASFVPKFDFSALSVC</sequence>
<evidence type="ECO:0000313" key="1">
    <source>
        <dbReference type="EMBL" id="KAJ1901416.1"/>
    </source>
</evidence>
<reference evidence="1" key="1">
    <citation type="submission" date="2022-07" db="EMBL/GenBank/DDBJ databases">
        <title>Phylogenomic reconstructions and comparative analyses of Kickxellomycotina fungi.</title>
        <authorList>
            <person name="Reynolds N.K."/>
            <person name="Stajich J.E."/>
            <person name="Barry K."/>
            <person name="Grigoriev I.V."/>
            <person name="Crous P."/>
            <person name="Smith M.E."/>
        </authorList>
    </citation>
    <scope>NUCLEOTIDE SEQUENCE</scope>
    <source>
        <strain evidence="1">Benny 63K</strain>
    </source>
</reference>
<dbReference type="EMBL" id="JANBPG010000028">
    <property type="protein sequence ID" value="KAJ1901416.1"/>
    <property type="molecule type" value="Genomic_DNA"/>
</dbReference>
<dbReference type="Proteomes" id="UP001150581">
    <property type="component" value="Unassembled WGS sequence"/>
</dbReference>
<protein>
    <submittedName>
        <fullName evidence="1">Uncharacterized protein</fullName>
    </submittedName>
</protein>
<name>A0ACC1IV65_9FUNG</name>
<evidence type="ECO:0000313" key="2">
    <source>
        <dbReference type="Proteomes" id="UP001150581"/>
    </source>
</evidence>
<proteinExistence type="predicted"/>
<comment type="caution">
    <text evidence="1">The sequence shown here is derived from an EMBL/GenBank/DDBJ whole genome shotgun (WGS) entry which is preliminary data.</text>
</comment>
<organism evidence="1 2">
    <name type="scientific">Kickxella alabastrina</name>
    <dbReference type="NCBI Taxonomy" id="61397"/>
    <lineage>
        <taxon>Eukaryota</taxon>
        <taxon>Fungi</taxon>
        <taxon>Fungi incertae sedis</taxon>
        <taxon>Zoopagomycota</taxon>
        <taxon>Kickxellomycotina</taxon>
        <taxon>Kickxellomycetes</taxon>
        <taxon>Kickxellales</taxon>
        <taxon>Kickxellaceae</taxon>
        <taxon>Kickxella</taxon>
    </lineage>
</organism>
<accession>A0ACC1IV65</accession>
<gene>
    <name evidence="1" type="ORF">LPJ66_000785</name>
</gene>
<keyword evidence="2" id="KW-1185">Reference proteome</keyword>